<gene>
    <name evidence="2" type="ORF">UFOPK2925_01635</name>
</gene>
<keyword evidence="1" id="KW-0812">Transmembrane</keyword>
<feature type="transmembrane region" description="Helical" evidence="1">
    <location>
        <begin position="35"/>
        <end position="53"/>
    </location>
</feature>
<keyword evidence="1" id="KW-0472">Membrane</keyword>
<evidence type="ECO:0000256" key="1">
    <source>
        <dbReference type="SAM" id="Phobius"/>
    </source>
</evidence>
<proteinExistence type="predicted"/>
<organism evidence="2">
    <name type="scientific">freshwater metagenome</name>
    <dbReference type="NCBI Taxonomy" id="449393"/>
    <lineage>
        <taxon>unclassified sequences</taxon>
        <taxon>metagenomes</taxon>
        <taxon>ecological metagenomes</taxon>
    </lineage>
</organism>
<evidence type="ECO:0000313" key="2">
    <source>
        <dbReference type="EMBL" id="CAB4793440.1"/>
    </source>
</evidence>
<keyword evidence="1" id="KW-1133">Transmembrane helix</keyword>
<dbReference type="AlphaFoldDB" id="A0A6J6X7L6"/>
<sequence length="82" mass="8820">MAESGTQVRAPEIATRCILAGVLSITKHHPKGRSANVLGCGTFAVLIGLFIGASKSQWWLFHGGFALVDDSQPRLGLYLLLR</sequence>
<accession>A0A6J6X7L6</accession>
<dbReference type="EMBL" id="CAEZZU010000323">
    <property type="protein sequence ID" value="CAB4793440.1"/>
    <property type="molecule type" value="Genomic_DNA"/>
</dbReference>
<protein>
    <submittedName>
        <fullName evidence="2">Unannotated protein</fullName>
    </submittedName>
</protein>
<reference evidence="2" key="1">
    <citation type="submission" date="2020-05" db="EMBL/GenBank/DDBJ databases">
        <authorList>
            <person name="Chiriac C."/>
            <person name="Salcher M."/>
            <person name="Ghai R."/>
            <person name="Kavagutti S V."/>
        </authorList>
    </citation>
    <scope>NUCLEOTIDE SEQUENCE</scope>
</reference>
<name>A0A6J6X7L6_9ZZZZ</name>